<keyword evidence="3" id="KW-0238">DNA-binding</keyword>
<dbReference type="EMBL" id="JAQQAF010000009">
    <property type="protein sequence ID" value="KAJ8458463.1"/>
    <property type="molecule type" value="Genomic_DNA"/>
</dbReference>
<dbReference type="InterPro" id="IPR036576">
    <property type="entry name" value="WRKY_dom_sf"/>
</dbReference>
<evidence type="ECO:0000256" key="4">
    <source>
        <dbReference type="ARBA" id="ARBA00023163"/>
    </source>
</evidence>
<evidence type="ECO:0000256" key="3">
    <source>
        <dbReference type="ARBA" id="ARBA00023125"/>
    </source>
</evidence>
<evidence type="ECO:0000313" key="8">
    <source>
        <dbReference type="EMBL" id="KAJ8458463.1"/>
    </source>
</evidence>
<keyword evidence="9" id="KW-1185">Reference proteome</keyword>
<keyword evidence="4" id="KW-0804">Transcription</keyword>
<feature type="region of interest" description="Disordered" evidence="6">
    <location>
        <begin position="1"/>
        <end position="59"/>
    </location>
</feature>
<keyword evidence="2" id="KW-0805">Transcription regulation</keyword>
<feature type="domain" description="WRKY" evidence="7">
    <location>
        <begin position="65"/>
        <end position="130"/>
    </location>
</feature>
<dbReference type="InterPro" id="IPR044810">
    <property type="entry name" value="WRKY_plant"/>
</dbReference>
<comment type="caution">
    <text evidence="8">The sequence shown here is derived from an EMBL/GenBank/DDBJ whole genome shotgun (WGS) entry which is preliminary data.</text>
</comment>
<name>A0AAV8PV89_ENSVE</name>
<organism evidence="8 9">
    <name type="scientific">Ensete ventricosum</name>
    <name type="common">Abyssinian banana</name>
    <name type="synonym">Musa ensete</name>
    <dbReference type="NCBI Taxonomy" id="4639"/>
    <lineage>
        <taxon>Eukaryota</taxon>
        <taxon>Viridiplantae</taxon>
        <taxon>Streptophyta</taxon>
        <taxon>Embryophyta</taxon>
        <taxon>Tracheophyta</taxon>
        <taxon>Spermatophyta</taxon>
        <taxon>Magnoliopsida</taxon>
        <taxon>Liliopsida</taxon>
        <taxon>Zingiberales</taxon>
        <taxon>Musaceae</taxon>
        <taxon>Ensete</taxon>
    </lineage>
</organism>
<dbReference type="GO" id="GO:0003700">
    <property type="term" value="F:DNA-binding transcription factor activity"/>
    <property type="evidence" value="ECO:0007669"/>
    <property type="project" value="InterPro"/>
</dbReference>
<dbReference type="Pfam" id="PF03106">
    <property type="entry name" value="WRKY"/>
    <property type="match status" value="1"/>
</dbReference>
<evidence type="ECO:0000256" key="6">
    <source>
        <dbReference type="SAM" id="MobiDB-lite"/>
    </source>
</evidence>
<sequence>MESSLQRPPSSALPSPRRSFRPSDRISSAQVPSEAQGAHQMESPVEEEKKAAQQQKQRYAFHTRSHVDILDDGYRWRKYGQKAVKNNKFPRSYYRCTHQGCSVKKQVQRLSKDEAIVETTYEGVHNHTTEKPIDSFEQVLEQMQMYSYF</sequence>
<evidence type="ECO:0000313" key="9">
    <source>
        <dbReference type="Proteomes" id="UP001222027"/>
    </source>
</evidence>
<dbReference type="InterPro" id="IPR003657">
    <property type="entry name" value="WRKY_dom"/>
</dbReference>
<dbReference type="Proteomes" id="UP001222027">
    <property type="component" value="Unassembled WGS sequence"/>
</dbReference>
<reference evidence="8 9" key="1">
    <citation type="submission" date="2022-12" db="EMBL/GenBank/DDBJ databases">
        <title>Chromosome-scale assembly of the Ensete ventricosum genome.</title>
        <authorList>
            <person name="Dussert Y."/>
            <person name="Stocks J."/>
            <person name="Wendawek A."/>
            <person name="Woldeyes F."/>
            <person name="Nichols R.A."/>
            <person name="Borrell J.S."/>
        </authorList>
    </citation>
    <scope>NUCLEOTIDE SEQUENCE [LARGE SCALE GENOMIC DNA]</scope>
    <source>
        <strain evidence="9">cv. Maze</strain>
        <tissue evidence="8">Seeds</tissue>
    </source>
</reference>
<comment type="subcellular location">
    <subcellularLocation>
        <location evidence="1">Nucleus</location>
    </subcellularLocation>
</comment>
<dbReference type="SMART" id="SM00774">
    <property type="entry name" value="WRKY"/>
    <property type="match status" value="1"/>
</dbReference>
<gene>
    <name evidence="8" type="ORF">OPV22_031389</name>
</gene>
<evidence type="ECO:0000256" key="1">
    <source>
        <dbReference type="ARBA" id="ARBA00004123"/>
    </source>
</evidence>
<dbReference type="PANTHER" id="PTHR31221">
    <property type="entry name" value="WRKY TRANSCRIPTION FACTOR PROTEIN 1-RELATED"/>
    <property type="match status" value="1"/>
</dbReference>
<dbReference type="Gene3D" id="2.20.25.80">
    <property type="entry name" value="WRKY domain"/>
    <property type="match status" value="1"/>
</dbReference>
<dbReference type="FunFam" id="2.20.25.80:FF:000003">
    <property type="entry name" value="WRKY transcription factor 57"/>
    <property type="match status" value="1"/>
</dbReference>
<keyword evidence="5" id="KW-0539">Nucleus</keyword>
<dbReference type="GO" id="GO:0005634">
    <property type="term" value="C:nucleus"/>
    <property type="evidence" value="ECO:0007669"/>
    <property type="project" value="UniProtKB-SubCell"/>
</dbReference>
<dbReference type="AlphaFoldDB" id="A0AAV8PV89"/>
<evidence type="ECO:0000259" key="7">
    <source>
        <dbReference type="PROSITE" id="PS50811"/>
    </source>
</evidence>
<dbReference type="PANTHER" id="PTHR31221:SF83">
    <property type="entry name" value="WRKY TRANSCRIPTION FACTOR 75-RELATED"/>
    <property type="match status" value="1"/>
</dbReference>
<dbReference type="SUPFAM" id="SSF118290">
    <property type="entry name" value="WRKY DNA-binding domain"/>
    <property type="match status" value="1"/>
</dbReference>
<dbReference type="PROSITE" id="PS50811">
    <property type="entry name" value="WRKY"/>
    <property type="match status" value="1"/>
</dbReference>
<evidence type="ECO:0000256" key="5">
    <source>
        <dbReference type="ARBA" id="ARBA00023242"/>
    </source>
</evidence>
<proteinExistence type="predicted"/>
<feature type="compositionally biased region" description="Low complexity" evidence="6">
    <location>
        <begin position="1"/>
        <end position="17"/>
    </location>
</feature>
<dbReference type="GO" id="GO:0043565">
    <property type="term" value="F:sequence-specific DNA binding"/>
    <property type="evidence" value="ECO:0007669"/>
    <property type="project" value="InterPro"/>
</dbReference>
<accession>A0AAV8PV89</accession>
<protein>
    <recommendedName>
        <fullName evidence="7">WRKY domain-containing protein</fullName>
    </recommendedName>
</protein>
<evidence type="ECO:0000256" key="2">
    <source>
        <dbReference type="ARBA" id="ARBA00023015"/>
    </source>
</evidence>